<keyword evidence="1" id="KW-0511">Multifunctional enzyme</keyword>
<dbReference type="FunFam" id="3.30.70.270:FF:000026">
    <property type="entry name" value="Transposon Ty3-G Gag-Pol polyprotein"/>
    <property type="match status" value="1"/>
</dbReference>
<dbReference type="Pfam" id="PF17919">
    <property type="entry name" value="RT_RNaseH_2"/>
    <property type="match status" value="1"/>
</dbReference>
<comment type="caution">
    <text evidence="5">The sequence shown here is derived from an EMBL/GenBank/DDBJ whole genome shotgun (WGS) entry which is preliminary data.</text>
</comment>
<proteinExistence type="predicted"/>
<name>A0A7Z0SCW2_9GAMM</name>
<evidence type="ECO:0000259" key="3">
    <source>
        <dbReference type="Pfam" id="PF17919"/>
    </source>
</evidence>
<dbReference type="InterPro" id="IPR050951">
    <property type="entry name" value="Retrovirus_Pol_polyprotein"/>
</dbReference>
<evidence type="ECO:0008006" key="7">
    <source>
        <dbReference type="Google" id="ProtNLM"/>
    </source>
</evidence>
<dbReference type="SUPFAM" id="SSF56672">
    <property type="entry name" value="DNA/RNA polymerases"/>
    <property type="match status" value="1"/>
</dbReference>
<dbReference type="InterPro" id="IPR041577">
    <property type="entry name" value="RT_RNaseH_2"/>
</dbReference>
<reference evidence="5 6" key="1">
    <citation type="submission" date="2020-05" db="EMBL/GenBank/DDBJ databases">
        <title>Horizontal transmission and recombination maintain forever young bacterial symbiont genomes.</title>
        <authorList>
            <person name="Russell S.L."/>
            <person name="Pepper-Tunick E."/>
            <person name="Svedberg J."/>
            <person name="Byrne A."/>
            <person name="Ruelas Castillo J."/>
            <person name="Vollmers C."/>
            <person name="Beinart R.A."/>
            <person name="Corbett-Detig R."/>
        </authorList>
    </citation>
    <scope>NUCLEOTIDE SEQUENCE [LARGE SCALE GENOMIC DNA]</scope>
    <source>
        <strain evidence="5">4727-3</strain>
    </source>
</reference>
<dbReference type="FunFam" id="1.10.340.70:FF:000001">
    <property type="entry name" value="Retrovirus-related Pol polyprotein from transposon gypsy-like Protein"/>
    <property type="match status" value="1"/>
</dbReference>
<dbReference type="InterPro" id="IPR000477">
    <property type="entry name" value="RT_dom"/>
</dbReference>
<dbReference type="PANTHER" id="PTHR37984:SF5">
    <property type="entry name" value="PROTEIN NYNRIN-LIKE"/>
    <property type="match status" value="1"/>
</dbReference>
<dbReference type="InterPro" id="IPR043502">
    <property type="entry name" value="DNA/RNA_pol_sf"/>
</dbReference>
<gene>
    <name evidence="5" type="ORF">H0A75_04590</name>
</gene>
<dbReference type="Pfam" id="PF17921">
    <property type="entry name" value="Integrase_H2C2"/>
    <property type="match status" value="1"/>
</dbReference>
<evidence type="ECO:0000259" key="4">
    <source>
        <dbReference type="Pfam" id="PF17921"/>
    </source>
</evidence>
<accession>A0A7Z0SCW2</accession>
<dbReference type="FunFam" id="3.30.70.270:FF:000003">
    <property type="entry name" value="Transposon Ty3-G Gag-Pol polyprotein"/>
    <property type="match status" value="1"/>
</dbReference>
<feature type="domain" description="Reverse transcriptase" evidence="2">
    <location>
        <begin position="1"/>
        <end position="66"/>
    </location>
</feature>
<dbReference type="Proteomes" id="UP000537890">
    <property type="component" value="Unassembled WGS sequence"/>
</dbReference>
<dbReference type="PANTHER" id="PTHR37984">
    <property type="entry name" value="PROTEIN CBG26694"/>
    <property type="match status" value="1"/>
</dbReference>
<dbReference type="InterPro" id="IPR043128">
    <property type="entry name" value="Rev_trsase/Diguanyl_cyclase"/>
</dbReference>
<dbReference type="Pfam" id="PF00078">
    <property type="entry name" value="RVT_1"/>
    <property type="match status" value="1"/>
</dbReference>
<protein>
    <recommendedName>
        <fullName evidence="7">Reverse transcriptase domain-containing protein</fullName>
    </recommendedName>
</protein>
<evidence type="ECO:0000256" key="1">
    <source>
        <dbReference type="ARBA" id="ARBA00023268"/>
    </source>
</evidence>
<dbReference type="AlphaFoldDB" id="A0A7Z0SCW2"/>
<evidence type="ECO:0000259" key="2">
    <source>
        <dbReference type="Pfam" id="PF00078"/>
    </source>
</evidence>
<sequence>MEECLADLNLKICCIFIDDIIIYGKTYEEHLRNLQLVFNRIREANLKLAPGKCEFFKRRVKYVGHIVSEEGIEINKEKTDVVTSWPKPSTPVEVRRFLGFVGYYRRFIHQFSKISKPLTELMPAPTKKHHKTKLKTPWHWGAQQDKAFEQLKQQLVSAPILGYADSSTPYELHTDASGDALGAVLYQEQHGIKRVISYASRSLSKAERNYPAHKREFLALKWAVADKFKDYLYGSRFTILTDNNPVTYVLTTAKLDAAGHRWLASLAAFNFDIRYRPGKSNADADALSRLPAEVDSDNRCNIPIESVHAICRKAIPSAYVESLSLSPDVVIDDIDNRGTNVGNIIDWAQAQANDIDIRPWIEFVRQNRKPSVGEIGPSPLMRQFNRLCLIDDVLYRETTIDGEVRKQLVLPITHASTVLEALHNDMGHPGKDRTLSLLRDRFYWPGMHKDTEQWIEQCGRCIRRKTPTNQRAPLVNISTSSPMELVAIDYLTLEPSKGGSVTYW</sequence>
<dbReference type="GO" id="GO:0003824">
    <property type="term" value="F:catalytic activity"/>
    <property type="evidence" value="ECO:0007669"/>
    <property type="project" value="UniProtKB-KW"/>
</dbReference>
<dbReference type="CDD" id="cd09274">
    <property type="entry name" value="RNase_HI_RT_Ty3"/>
    <property type="match status" value="1"/>
</dbReference>
<feature type="domain" description="Reverse transcriptase/retrotransposon-derived protein RNase H-like" evidence="3">
    <location>
        <begin position="140"/>
        <end position="239"/>
    </location>
</feature>
<dbReference type="EMBL" id="JACCHS010000066">
    <property type="protein sequence ID" value="NYT46988.1"/>
    <property type="molecule type" value="Genomic_DNA"/>
</dbReference>
<dbReference type="Gene3D" id="1.10.340.70">
    <property type="match status" value="1"/>
</dbReference>
<dbReference type="InterPro" id="IPR041588">
    <property type="entry name" value="Integrase_H2C2"/>
</dbReference>
<dbReference type="Gene3D" id="3.30.70.270">
    <property type="match status" value="2"/>
</dbReference>
<organism evidence="5 6">
    <name type="scientific">Candidatus Methanofishera endochildressiae</name>
    <dbReference type="NCBI Taxonomy" id="2738884"/>
    <lineage>
        <taxon>Bacteria</taxon>
        <taxon>Pseudomonadati</taxon>
        <taxon>Pseudomonadota</taxon>
        <taxon>Gammaproteobacteria</taxon>
        <taxon>Candidatus Methanofishera</taxon>
    </lineage>
</organism>
<feature type="domain" description="Integrase zinc-binding" evidence="4">
    <location>
        <begin position="413"/>
        <end position="466"/>
    </location>
</feature>
<evidence type="ECO:0000313" key="5">
    <source>
        <dbReference type="EMBL" id="NYT46988.1"/>
    </source>
</evidence>
<evidence type="ECO:0000313" key="6">
    <source>
        <dbReference type="Proteomes" id="UP000537890"/>
    </source>
</evidence>